<sequence length="264" mass="28807">MTRRADGSASDEQSRATAAHTADPAGAPEWFHALPATLSRAEILAVNQAKSEVHTWRRHEYNGWTFDVPPGVFLPGGTSRLMHDRLLDGTIELAGRSYAAMGAGLGVEAVIAGARGAREVAVLDVHPDSVRTAAEHYVRLTPVDAPTRFDARTSDLFDAIEPGTRFDVVTFNPPAVSLRTSDEPDVVRNVCVGRAIVDRFLDQLVERDLLTADGSAVLILSNTADLRGAIGYAIRLGLRVEVMHVQTWDDAVLTYFFRLRRPLP</sequence>
<proteinExistence type="predicted"/>
<dbReference type="GO" id="GO:0008168">
    <property type="term" value="F:methyltransferase activity"/>
    <property type="evidence" value="ECO:0007669"/>
    <property type="project" value="UniProtKB-KW"/>
</dbReference>
<keyword evidence="3" id="KW-1185">Reference proteome</keyword>
<dbReference type="Proteomes" id="UP000095210">
    <property type="component" value="Chromosome"/>
</dbReference>
<dbReference type="AlphaFoldDB" id="A0AAC9MYR1"/>
<feature type="compositionally biased region" description="Low complexity" evidence="1">
    <location>
        <begin position="16"/>
        <end position="26"/>
    </location>
</feature>
<feature type="region of interest" description="Disordered" evidence="1">
    <location>
        <begin position="1"/>
        <end position="26"/>
    </location>
</feature>
<dbReference type="RefSeq" id="WP_236750828.1">
    <property type="nucleotide sequence ID" value="NZ_CP014859.1"/>
</dbReference>
<evidence type="ECO:0000313" key="3">
    <source>
        <dbReference type="Proteomes" id="UP000095210"/>
    </source>
</evidence>
<dbReference type="KEGG" id="ahm:TL08_13780"/>
<protein>
    <submittedName>
        <fullName evidence="2">Methyltransferase domain</fullName>
    </submittedName>
</protein>
<evidence type="ECO:0000313" key="2">
    <source>
        <dbReference type="EMBL" id="AOS63570.1"/>
    </source>
</evidence>
<dbReference type="Gene3D" id="3.40.50.150">
    <property type="entry name" value="Vaccinia Virus protein VP39"/>
    <property type="match status" value="1"/>
</dbReference>
<gene>
    <name evidence="2" type="ORF">TL08_13780</name>
</gene>
<keyword evidence="2" id="KW-0808">Transferase</keyword>
<dbReference type="SUPFAM" id="SSF53335">
    <property type="entry name" value="S-adenosyl-L-methionine-dependent methyltransferases"/>
    <property type="match status" value="1"/>
</dbReference>
<name>A0AAC9MYR1_9PSEU</name>
<dbReference type="GO" id="GO:0032259">
    <property type="term" value="P:methylation"/>
    <property type="evidence" value="ECO:0007669"/>
    <property type="project" value="UniProtKB-KW"/>
</dbReference>
<reference evidence="3" key="1">
    <citation type="submission" date="2016-03" db="EMBL/GenBank/DDBJ databases">
        <title>Complete genome sequence of the type strain Actinoalloteichus hymeniacidonis DSM 45092.</title>
        <authorList>
            <person name="Schaffert L."/>
            <person name="Albersmeier A."/>
            <person name="Winkler A."/>
            <person name="Kalinowski J."/>
            <person name="Zotchev S."/>
            <person name="Ruckert C."/>
        </authorList>
    </citation>
    <scope>NUCLEOTIDE SEQUENCE [LARGE SCALE GENOMIC DNA]</scope>
    <source>
        <strain evidence="3">HPA177(T) (DSM 45092(T))</strain>
    </source>
</reference>
<dbReference type="InterPro" id="IPR029063">
    <property type="entry name" value="SAM-dependent_MTases_sf"/>
</dbReference>
<dbReference type="EMBL" id="CP014859">
    <property type="protein sequence ID" value="AOS63570.1"/>
    <property type="molecule type" value="Genomic_DNA"/>
</dbReference>
<accession>A0AAC9MYR1</accession>
<organism evidence="2 3">
    <name type="scientific">Actinoalloteichus hymeniacidonis</name>
    <dbReference type="NCBI Taxonomy" id="340345"/>
    <lineage>
        <taxon>Bacteria</taxon>
        <taxon>Bacillati</taxon>
        <taxon>Actinomycetota</taxon>
        <taxon>Actinomycetes</taxon>
        <taxon>Pseudonocardiales</taxon>
        <taxon>Pseudonocardiaceae</taxon>
        <taxon>Actinoalloteichus</taxon>
    </lineage>
</organism>
<keyword evidence="2" id="KW-0489">Methyltransferase</keyword>
<evidence type="ECO:0000256" key="1">
    <source>
        <dbReference type="SAM" id="MobiDB-lite"/>
    </source>
</evidence>